<reference evidence="2 3" key="1">
    <citation type="submission" date="2021-11" db="EMBL/GenBank/DDBJ databases">
        <authorList>
            <person name="Liang Q."/>
            <person name="Mou H."/>
            <person name="Liu Z."/>
        </authorList>
    </citation>
    <scope>NUCLEOTIDE SEQUENCE [LARGE SCALE GENOMIC DNA]</scope>
    <source>
        <strain evidence="2 3">CHU3</strain>
    </source>
</reference>
<keyword evidence="3" id="KW-1185">Reference proteome</keyword>
<protein>
    <submittedName>
        <fullName evidence="2">GYD domain-containing protein</fullName>
    </submittedName>
</protein>
<accession>A0ABT2YMK3</accession>
<name>A0ABT2YMK3_9BURK</name>
<proteinExistence type="predicted"/>
<sequence length="174" mass="19380">MPNFVILTNSADQAVPKSRLFEPPSGKAAEQMQSACPAVKRLFGYSLLGPWDHIDIFSAPDMAEAGRALRWLDSHQTDTAETCTAMPWADFKQMLQRTKAPNSVRAINAKSGHPIQNPEQAAEPNPASIQVSPRAQPESREGLRIGFASRYDRYMVSQFITASQQYFERSPAKR</sequence>
<evidence type="ECO:0000313" key="3">
    <source>
        <dbReference type="Proteomes" id="UP001209701"/>
    </source>
</evidence>
<evidence type="ECO:0000256" key="1">
    <source>
        <dbReference type="SAM" id="MobiDB-lite"/>
    </source>
</evidence>
<organism evidence="2 3">
    <name type="scientific">Roseateles oligotrophus</name>
    <dbReference type="NCBI Taxonomy" id="1769250"/>
    <lineage>
        <taxon>Bacteria</taxon>
        <taxon>Pseudomonadati</taxon>
        <taxon>Pseudomonadota</taxon>
        <taxon>Betaproteobacteria</taxon>
        <taxon>Burkholderiales</taxon>
        <taxon>Sphaerotilaceae</taxon>
        <taxon>Roseateles</taxon>
    </lineage>
</organism>
<dbReference type="Proteomes" id="UP001209701">
    <property type="component" value="Unassembled WGS sequence"/>
</dbReference>
<dbReference type="EMBL" id="JAJIRN010000014">
    <property type="protein sequence ID" value="MCV2371298.1"/>
    <property type="molecule type" value="Genomic_DNA"/>
</dbReference>
<feature type="region of interest" description="Disordered" evidence="1">
    <location>
        <begin position="114"/>
        <end position="142"/>
    </location>
</feature>
<gene>
    <name evidence="2" type="ORF">LNV07_24680</name>
</gene>
<comment type="caution">
    <text evidence="2">The sequence shown here is derived from an EMBL/GenBank/DDBJ whole genome shotgun (WGS) entry which is preliminary data.</text>
</comment>
<dbReference type="RefSeq" id="WP_263573877.1">
    <property type="nucleotide sequence ID" value="NZ_JAJIRN010000014.1"/>
</dbReference>
<evidence type="ECO:0000313" key="2">
    <source>
        <dbReference type="EMBL" id="MCV2371298.1"/>
    </source>
</evidence>